<comment type="caution">
    <text evidence="2">The sequence shown here is derived from an EMBL/GenBank/DDBJ whole genome shotgun (WGS) entry which is preliminary data.</text>
</comment>
<keyword evidence="1" id="KW-0472">Membrane</keyword>
<proteinExistence type="predicted"/>
<sequence length="112" mass="12759">MSEFMILAIVFISMLVLFYFLWVNGYMILNAKRALLFVGSLRGKNKCEVSFSSCSGYVKKVIKFNESREYTFKLDGDVSKGSIHVIVENKNKDTILDLTPEIKTGMLTVDCR</sequence>
<feature type="transmembrane region" description="Helical" evidence="1">
    <location>
        <begin position="6"/>
        <end position="29"/>
    </location>
</feature>
<evidence type="ECO:0000313" key="2">
    <source>
        <dbReference type="EMBL" id="EEG87994.1"/>
    </source>
</evidence>
<accession>C0BFE9</accession>
<name>C0BFE9_9FIRM</name>
<evidence type="ECO:0000256" key="1">
    <source>
        <dbReference type="SAM" id="Phobius"/>
    </source>
</evidence>
<keyword evidence="1" id="KW-1133">Transmembrane helix</keyword>
<dbReference type="Proteomes" id="UP000003793">
    <property type="component" value="Unassembled WGS sequence"/>
</dbReference>
<protein>
    <submittedName>
        <fullName evidence="2">Uncharacterized protein</fullName>
    </submittedName>
</protein>
<organism evidence="2 3">
    <name type="scientific">Coprococcus comes ATCC 27758</name>
    <dbReference type="NCBI Taxonomy" id="470146"/>
    <lineage>
        <taxon>Bacteria</taxon>
        <taxon>Bacillati</taxon>
        <taxon>Bacillota</taxon>
        <taxon>Clostridia</taxon>
        <taxon>Lachnospirales</taxon>
        <taxon>Lachnospiraceae</taxon>
        <taxon>Coprococcus</taxon>
    </lineage>
</organism>
<keyword evidence="1" id="KW-0812">Transmembrane</keyword>
<dbReference type="AlphaFoldDB" id="C0BFE9"/>
<gene>
    <name evidence="2" type="ORF">COPCOM_03916</name>
</gene>
<dbReference type="HOGENOM" id="CLU_152008_0_0_9"/>
<reference evidence="2 3" key="2">
    <citation type="submission" date="2009-03" db="EMBL/GenBank/DDBJ databases">
        <title>Draft genome sequence of Coprococcus comes (ATCC 27758).</title>
        <authorList>
            <person name="Sudarsanam P."/>
            <person name="Ley R."/>
            <person name="Guruge J."/>
            <person name="Turnbaugh P.J."/>
            <person name="Mahowald M."/>
            <person name="Liep D."/>
            <person name="Gordon J."/>
        </authorList>
    </citation>
    <scope>NUCLEOTIDE SEQUENCE [LARGE SCALE GENOMIC DNA]</scope>
    <source>
        <strain evidence="2 3">ATCC 27758</strain>
    </source>
</reference>
<reference evidence="2 3" key="1">
    <citation type="submission" date="2009-02" db="EMBL/GenBank/DDBJ databases">
        <authorList>
            <person name="Fulton L."/>
            <person name="Clifton S."/>
            <person name="Fulton B."/>
            <person name="Xu J."/>
            <person name="Minx P."/>
            <person name="Pepin K.H."/>
            <person name="Johnson M."/>
            <person name="Bhonagiri V."/>
            <person name="Nash W.E."/>
            <person name="Mardis E.R."/>
            <person name="Wilson R.K."/>
        </authorList>
    </citation>
    <scope>NUCLEOTIDE SEQUENCE [LARGE SCALE GENOMIC DNA]</scope>
    <source>
        <strain evidence="2 3">ATCC 27758</strain>
    </source>
</reference>
<evidence type="ECO:0000313" key="3">
    <source>
        <dbReference type="Proteomes" id="UP000003793"/>
    </source>
</evidence>
<dbReference type="EMBL" id="ABVR01000046">
    <property type="protein sequence ID" value="EEG87994.1"/>
    <property type="molecule type" value="Genomic_DNA"/>
</dbReference>